<dbReference type="InterPro" id="IPR003439">
    <property type="entry name" value="ABC_transporter-like_ATP-bd"/>
</dbReference>
<keyword evidence="4" id="KW-0067">ATP-binding</keyword>
<dbReference type="BioCyc" id="IAGG583356:GHAH-499-MONOMER"/>
<evidence type="ECO:0000313" key="7">
    <source>
        <dbReference type="EMBL" id="ADM27333.1"/>
    </source>
</evidence>
<dbReference type="PANTHER" id="PTHR43553:SF24">
    <property type="entry name" value="ENERGY-COUPLING FACTOR TRANSPORTER ATP-BINDING PROTEIN ECFA1"/>
    <property type="match status" value="1"/>
</dbReference>
<dbReference type="GO" id="GO:0016887">
    <property type="term" value="F:ATP hydrolysis activity"/>
    <property type="evidence" value="ECO:0007669"/>
    <property type="project" value="InterPro"/>
</dbReference>
<dbReference type="InterPro" id="IPR027417">
    <property type="entry name" value="P-loop_NTPase"/>
</dbReference>
<evidence type="ECO:0000256" key="5">
    <source>
        <dbReference type="ARBA" id="ARBA00025157"/>
    </source>
</evidence>
<dbReference type="SUPFAM" id="SSF52540">
    <property type="entry name" value="P-loop containing nucleoside triphosphate hydrolases"/>
    <property type="match status" value="1"/>
</dbReference>
<keyword evidence="8" id="KW-1185">Reference proteome</keyword>
<accession>E0SRY3</accession>
<protein>
    <submittedName>
        <fullName evidence="7">ABC transporter related</fullName>
    </submittedName>
</protein>
<dbReference type="STRING" id="583356.Igag_0495"/>
<dbReference type="InterPro" id="IPR015856">
    <property type="entry name" value="ABC_transpr_CbiO/EcfA_su"/>
</dbReference>
<proteinExistence type="predicted"/>
<dbReference type="PANTHER" id="PTHR43553">
    <property type="entry name" value="HEAVY METAL TRANSPORTER"/>
    <property type="match status" value="1"/>
</dbReference>
<feature type="domain" description="ABC transporter" evidence="6">
    <location>
        <begin position="6"/>
        <end position="246"/>
    </location>
</feature>
<gene>
    <name evidence="7" type="ordered locus">Igag_0495</name>
</gene>
<dbReference type="CDD" id="cd03225">
    <property type="entry name" value="ABC_cobalt_CbiO_domain1"/>
    <property type="match status" value="1"/>
</dbReference>
<dbReference type="InterPro" id="IPR050095">
    <property type="entry name" value="ECF_ABC_transporter_ATP-bd"/>
</dbReference>
<dbReference type="Gene3D" id="3.40.50.300">
    <property type="entry name" value="P-loop containing nucleotide triphosphate hydrolases"/>
    <property type="match status" value="1"/>
</dbReference>
<dbReference type="Pfam" id="PF00005">
    <property type="entry name" value="ABC_tran"/>
    <property type="match status" value="1"/>
</dbReference>
<reference evidence="7 8" key="1">
    <citation type="journal article" date="2010" name="Stand. Genomic Sci.">
        <title>Complete genome sequence of Ignisphaera aggregans type strain (AQ1.S1).</title>
        <authorList>
            <person name="Goker M."/>
            <person name="Held B."/>
            <person name="Lapidus A."/>
            <person name="Nolan M."/>
            <person name="Spring S."/>
            <person name="Yasawong M."/>
            <person name="Lucas S."/>
            <person name="Glavina Del Rio T."/>
            <person name="Tice H."/>
            <person name="Cheng J.F."/>
            <person name="Goodwin L."/>
            <person name="Tapia R."/>
            <person name="Pitluck S."/>
            <person name="Liolios K."/>
            <person name="Ivanova N."/>
            <person name="Mavromatis K."/>
            <person name="Mikhailova N."/>
            <person name="Pati A."/>
            <person name="Chen A."/>
            <person name="Palaniappan K."/>
            <person name="Brambilla E."/>
            <person name="Land M."/>
            <person name="Hauser L."/>
            <person name="Chang Y.J."/>
            <person name="Jeffries C.D."/>
            <person name="Brettin T."/>
            <person name="Detter J.C."/>
            <person name="Han C."/>
            <person name="Rohde M."/>
            <person name="Sikorski J."/>
            <person name="Woyke T."/>
            <person name="Bristow J."/>
            <person name="Eisen J.A."/>
            <person name="Markowitz V."/>
            <person name="Hugenholtz P."/>
            <person name="Kyrpides N.C."/>
            <person name="Klenk H.P."/>
        </authorList>
    </citation>
    <scope>NUCLEOTIDE SEQUENCE [LARGE SCALE GENOMIC DNA]</scope>
    <source>
        <strain evidence="8">DSM 17230 / JCM 13409 / AQ1.S1</strain>
    </source>
</reference>
<dbReference type="KEGG" id="iag:Igag_0495"/>
<name>E0SRY3_IGNAA</name>
<dbReference type="GO" id="GO:0005524">
    <property type="term" value="F:ATP binding"/>
    <property type="evidence" value="ECO:0007669"/>
    <property type="project" value="UniProtKB-KW"/>
</dbReference>
<dbReference type="Proteomes" id="UP000001304">
    <property type="component" value="Chromosome"/>
</dbReference>
<comment type="function">
    <text evidence="5">Probably part of an ABC transporter complex. Responsible for energy coupling to the transport system.</text>
</comment>
<keyword evidence="3" id="KW-0547">Nucleotide-binding</keyword>
<evidence type="ECO:0000313" key="8">
    <source>
        <dbReference type="Proteomes" id="UP000001304"/>
    </source>
</evidence>
<comment type="subcellular location">
    <subcellularLocation>
        <location evidence="1">Cell membrane</location>
        <topology evidence="1">Peripheral membrane protein</topology>
    </subcellularLocation>
</comment>
<dbReference type="GO" id="GO:0043190">
    <property type="term" value="C:ATP-binding cassette (ABC) transporter complex"/>
    <property type="evidence" value="ECO:0007669"/>
    <property type="project" value="TreeGrafter"/>
</dbReference>
<evidence type="ECO:0000256" key="4">
    <source>
        <dbReference type="ARBA" id="ARBA00022840"/>
    </source>
</evidence>
<organism evidence="7 8">
    <name type="scientific">Ignisphaera aggregans (strain DSM 17230 / JCM 13409 / AQ1.S1)</name>
    <dbReference type="NCBI Taxonomy" id="583356"/>
    <lineage>
        <taxon>Archaea</taxon>
        <taxon>Thermoproteota</taxon>
        <taxon>Thermoprotei</taxon>
        <taxon>Desulfurococcales</taxon>
        <taxon>Desulfurococcaceae</taxon>
        <taxon>Ignisphaera</taxon>
    </lineage>
</organism>
<dbReference type="HOGENOM" id="CLU_000604_1_22_2"/>
<evidence type="ECO:0000259" key="6">
    <source>
        <dbReference type="PROSITE" id="PS50893"/>
    </source>
</evidence>
<dbReference type="EMBL" id="CP002098">
    <property type="protein sequence ID" value="ADM27333.1"/>
    <property type="molecule type" value="Genomic_DNA"/>
</dbReference>
<keyword evidence="2" id="KW-0813">Transport</keyword>
<evidence type="ECO:0000256" key="3">
    <source>
        <dbReference type="ARBA" id="ARBA00022741"/>
    </source>
</evidence>
<evidence type="ECO:0000256" key="1">
    <source>
        <dbReference type="ARBA" id="ARBA00004202"/>
    </source>
</evidence>
<dbReference type="PROSITE" id="PS50893">
    <property type="entry name" value="ABC_TRANSPORTER_2"/>
    <property type="match status" value="1"/>
</dbReference>
<dbReference type="AlphaFoldDB" id="E0SRY3"/>
<sequence>MGVKCIEIKNLSVRAGNSYILEDVSLDIDCGDIVVVTGPSGGGKSTLIKILSGGMDILRDRGLFVEGYISILGIDVFREGFKRLIGRIATIFQNPVNQIFMLSVEEEISFALENLGLDRNTIIDRVNRALRIMGIEDLRNRQINTLSMGQLQRVLLASIIALEPDIILMDEPCAYIDPATKRVFYRAIEDIWRRKRNTMIIVEHDIDYILGIATKILILNRRVIAYGNPIEILNKIDIESFGIQEPLYTKICRALKSSITPIDEKDIISCIKNSICGSQQTKGY</sequence>
<dbReference type="GO" id="GO:0042626">
    <property type="term" value="F:ATPase-coupled transmembrane transporter activity"/>
    <property type="evidence" value="ECO:0007669"/>
    <property type="project" value="TreeGrafter"/>
</dbReference>
<evidence type="ECO:0000256" key="2">
    <source>
        <dbReference type="ARBA" id="ARBA00022448"/>
    </source>
</evidence>